<dbReference type="Proteomes" id="UP000276864">
    <property type="component" value="Unassembled WGS sequence"/>
</dbReference>
<dbReference type="EMBL" id="QWIM01000344">
    <property type="protein sequence ID" value="RMY35865.1"/>
    <property type="molecule type" value="Genomic_DNA"/>
</dbReference>
<gene>
    <name evidence="2" type="ORF">D0866_04331</name>
</gene>
<accession>A0A3M7B816</accession>
<evidence type="ECO:0000313" key="2">
    <source>
        <dbReference type="EMBL" id="RMY35865.1"/>
    </source>
</evidence>
<feature type="region of interest" description="Disordered" evidence="1">
    <location>
        <begin position="250"/>
        <end position="320"/>
    </location>
</feature>
<reference evidence="2 3" key="1">
    <citation type="journal article" date="2018" name="BMC Genomics">
        <title>Genomic evidence for intraspecific hybridization in a clonal and extremely halotolerant yeast.</title>
        <authorList>
            <person name="Gostincar C."/>
            <person name="Stajich J.E."/>
            <person name="Zupancic J."/>
            <person name="Zalar P."/>
            <person name="Gunde-Cimerman N."/>
        </authorList>
    </citation>
    <scope>NUCLEOTIDE SEQUENCE [LARGE SCALE GENOMIC DNA]</scope>
    <source>
        <strain evidence="2 3">EXF-6651</strain>
    </source>
</reference>
<feature type="region of interest" description="Disordered" evidence="1">
    <location>
        <begin position="357"/>
        <end position="392"/>
    </location>
</feature>
<comment type="caution">
    <text evidence="2">The sequence shown here is derived from an EMBL/GenBank/DDBJ whole genome shotgun (WGS) entry which is preliminary data.</text>
</comment>
<feature type="compositionally biased region" description="Pro residues" evidence="1">
    <location>
        <begin position="260"/>
        <end position="278"/>
    </location>
</feature>
<evidence type="ECO:0000256" key="1">
    <source>
        <dbReference type="SAM" id="MobiDB-lite"/>
    </source>
</evidence>
<feature type="compositionally biased region" description="Low complexity" evidence="1">
    <location>
        <begin position="307"/>
        <end position="320"/>
    </location>
</feature>
<protein>
    <submittedName>
        <fullName evidence="2">Uncharacterized protein</fullName>
    </submittedName>
</protein>
<sequence>MPNQSNLGTFTSLYSSPHTAHRKNFPPVQYRDLSRADISLLAPILAGEEATKAASPDQTLWNAIRDEVLRELATVWTNVALSPAHAHLIDRIRNFPGFDHHRVSKRWCAACSLASLAGDNDLLIAVGAVVLAALSRTNWKKSKRVLFLQGLLGGQMSGPSHAKGPVVKMLQLADEWREIRCCFCESRRGGAVGHPGEVVRDGPRQRPARDARQEGHIAVVLGCVGDDKRSAGPALCPGCSRDHSNGACGVEGVSRSQVMPRPPAVPTKPTPSSRPFPPRQEDLPTNPGASSSIYSVDETEDATPVNARSSALSTSAPAPAARTHILSFPSSSSREAPPSICGESTIMNLYRHCLFPPSSPAPSSSSPPSSSVHPPVNQGSPDQESQHAEALKPRHSLAPIWIPRPYYYYYGGGGEEAGGQGDEEPAPVTSALWRRRTGRFNTPHSPAGFGVGSGKRVEGSEDYDRDDAEERDVREQDVVAGAKPDACWVPGMVGGGWI</sequence>
<organism evidence="2 3">
    <name type="scientific">Hortaea werneckii</name>
    <name type="common">Black yeast</name>
    <name type="synonym">Cladosporium werneckii</name>
    <dbReference type="NCBI Taxonomy" id="91943"/>
    <lineage>
        <taxon>Eukaryota</taxon>
        <taxon>Fungi</taxon>
        <taxon>Dikarya</taxon>
        <taxon>Ascomycota</taxon>
        <taxon>Pezizomycotina</taxon>
        <taxon>Dothideomycetes</taxon>
        <taxon>Dothideomycetidae</taxon>
        <taxon>Mycosphaerellales</taxon>
        <taxon>Teratosphaeriaceae</taxon>
        <taxon>Hortaea</taxon>
    </lineage>
</organism>
<feature type="compositionally biased region" description="Acidic residues" evidence="1">
    <location>
        <begin position="460"/>
        <end position="470"/>
    </location>
</feature>
<evidence type="ECO:0000313" key="3">
    <source>
        <dbReference type="Proteomes" id="UP000276864"/>
    </source>
</evidence>
<proteinExistence type="predicted"/>
<name>A0A3M7B816_HORWE</name>
<feature type="region of interest" description="Disordered" evidence="1">
    <location>
        <begin position="439"/>
        <end position="477"/>
    </location>
</feature>
<feature type="compositionally biased region" description="Low complexity" evidence="1">
    <location>
        <begin position="361"/>
        <end position="375"/>
    </location>
</feature>
<dbReference type="AlphaFoldDB" id="A0A3M7B816"/>